<evidence type="ECO:0000256" key="1">
    <source>
        <dbReference type="SAM" id="Coils"/>
    </source>
</evidence>
<feature type="compositionally biased region" description="Acidic residues" evidence="2">
    <location>
        <begin position="22"/>
        <end position="33"/>
    </location>
</feature>
<sequence length="528" mass="59204">MAEGWATFPSGTADSKVVTDDSILEDDWDDDFGGFEGASPVPDDVTANQGSVEASPSPWAAFTLAAAPPDLVQSQISSPPIQKPSPATPLDDPKPQPIGALAASSHREVPPSEVKLTDDLPEAERGQDRISGGQEMVSHGVSALDSIDVSLDDIEEDDALLTRESTHYSNQGASTALAEGARQSVEGQLPSQLSSSNNRDAATVSVPPSSVMNEKKVQNLEEKLSAAEVEKANLLKLKEDLMKRVSELEEDVKEKTEALAAQSKIYQEMDSRHQKQLEEIREAGHQTLAIMVEEYKELCRKTVIEQQERSEKQLEDALRKETERCEELLQKQQDVFNTLLDEERQKGEERIKMALNKYQELQKEKLASILEEERERSKELLEKEAKSVDEKQIEALNKAVQSEREEGQRLLEEQGNLMKKALEEERKQCQEIIKQALEEERSKSKEAIKVALAEQKQQQKEAQEESIKTAQEEMVRFCAEQRKMDNAKRQRSFAVMDLFLNGIQKQLKDLMDPDTMKSSEIQIEGEST</sequence>
<dbReference type="GO" id="GO:0005829">
    <property type="term" value="C:cytosol"/>
    <property type="evidence" value="ECO:0007669"/>
    <property type="project" value="GOC"/>
</dbReference>
<dbReference type="GO" id="GO:0005802">
    <property type="term" value="C:trans-Golgi network"/>
    <property type="evidence" value="ECO:0007669"/>
    <property type="project" value="TreeGrafter"/>
</dbReference>
<dbReference type="Proteomes" id="UP001152320">
    <property type="component" value="Chromosome 19"/>
</dbReference>
<feature type="compositionally biased region" description="Polar residues" evidence="2">
    <location>
        <begin position="185"/>
        <end position="210"/>
    </location>
</feature>
<feature type="coiled-coil region" evidence="1">
    <location>
        <begin position="210"/>
        <end position="265"/>
    </location>
</feature>
<dbReference type="EMBL" id="JAIZAY010000019">
    <property type="protein sequence ID" value="KAJ8024221.1"/>
    <property type="molecule type" value="Genomic_DNA"/>
</dbReference>
<keyword evidence="1" id="KW-0175">Coiled coil</keyword>
<accession>A0A9Q0YML4</accession>
<proteinExistence type="predicted"/>
<dbReference type="InterPro" id="IPR034592">
    <property type="entry name" value="CCDC91"/>
</dbReference>
<keyword evidence="4" id="KW-1185">Reference proteome</keyword>
<gene>
    <name evidence="3" type="ORF">HOLleu_36886</name>
</gene>
<comment type="caution">
    <text evidence="3">The sequence shown here is derived from an EMBL/GenBank/DDBJ whole genome shotgun (WGS) entry which is preliminary data.</text>
</comment>
<dbReference type="GO" id="GO:0090160">
    <property type="term" value="P:Golgi to lysosome transport"/>
    <property type="evidence" value="ECO:0007669"/>
    <property type="project" value="TreeGrafter"/>
</dbReference>
<dbReference type="PANTHER" id="PTHR35072">
    <property type="entry name" value="COILED-COIL DOMAIN-CONTAINING PROTEIN 91"/>
    <property type="match status" value="1"/>
</dbReference>
<protein>
    <submittedName>
        <fullName evidence="3">Coiled-coil domain-containing protein 91</fullName>
    </submittedName>
</protein>
<dbReference type="PANTHER" id="PTHR35072:SF1">
    <property type="entry name" value="COILED-COIL DOMAIN-CONTAINING PROTEIN 91"/>
    <property type="match status" value="1"/>
</dbReference>
<reference evidence="3" key="1">
    <citation type="submission" date="2021-10" db="EMBL/GenBank/DDBJ databases">
        <title>Tropical sea cucumber genome reveals ecological adaptation and Cuvierian tubules defense mechanism.</title>
        <authorList>
            <person name="Chen T."/>
        </authorList>
    </citation>
    <scope>NUCLEOTIDE SEQUENCE</scope>
    <source>
        <strain evidence="3">Nanhai2018</strain>
        <tissue evidence="3">Muscle</tissue>
    </source>
</reference>
<feature type="coiled-coil region" evidence="1">
    <location>
        <begin position="300"/>
        <end position="480"/>
    </location>
</feature>
<feature type="region of interest" description="Disordered" evidence="2">
    <location>
        <begin position="70"/>
        <end position="141"/>
    </location>
</feature>
<evidence type="ECO:0000313" key="3">
    <source>
        <dbReference type="EMBL" id="KAJ8024221.1"/>
    </source>
</evidence>
<evidence type="ECO:0000256" key="2">
    <source>
        <dbReference type="SAM" id="MobiDB-lite"/>
    </source>
</evidence>
<dbReference type="OrthoDB" id="6146069at2759"/>
<feature type="region of interest" description="Disordered" evidence="2">
    <location>
        <begin position="1"/>
        <end position="55"/>
    </location>
</feature>
<feature type="region of interest" description="Disordered" evidence="2">
    <location>
        <begin position="162"/>
        <end position="210"/>
    </location>
</feature>
<organism evidence="3 4">
    <name type="scientific">Holothuria leucospilota</name>
    <name type="common">Black long sea cucumber</name>
    <name type="synonym">Mertensiothuria leucospilota</name>
    <dbReference type="NCBI Taxonomy" id="206669"/>
    <lineage>
        <taxon>Eukaryota</taxon>
        <taxon>Metazoa</taxon>
        <taxon>Echinodermata</taxon>
        <taxon>Eleutherozoa</taxon>
        <taxon>Echinozoa</taxon>
        <taxon>Holothuroidea</taxon>
        <taxon>Aspidochirotacea</taxon>
        <taxon>Aspidochirotida</taxon>
        <taxon>Holothuriidae</taxon>
        <taxon>Holothuria</taxon>
    </lineage>
</organism>
<name>A0A9Q0YML4_HOLLE</name>
<feature type="compositionally biased region" description="Basic and acidic residues" evidence="2">
    <location>
        <begin position="105"/>
        <end position="128"/>
    </location>
</feature>
<evidence type="ECO:0000313" key="4">
    <source>
        <dbReference type="Proteomes" id="UP001152320"/>
    </source>
</evidence>
<dbReference type="AlphaFoldDB" id="A0A9Q0YML4"/>